<dbReference type="EMBL" id="BONQ01000053">
    <property type="protein sequence ID" value="GIG45511.1"/>
    <property type="molecule type" value="Genomic_DNA"/>
</dbReference>
<dbReference type="AlphaFoldDB" id="A0A919PIN4"/>
<comment type="caution">
    <text evidence="1">The sequence shown here is derived from an EMBL/GenBank/DDBJ whole genome shotgun (WGS) entry which is preliminary data.</text>
</comment>
<dbReference type="PANTHER" id="PTHR35446:SF2">
    <property type="entry name" value="CARBOXYMUCONOLACTONE DECARBOXYLASE-LIKE DOMAIN-CONTAINING PROTEIN"/>
    <property type="match status" value="1"/>
</dbReference>
<proteinExistence type="predicted"/>
<organism evidence="1 2">
    <name type="scientific">Dactylosporangium siamense</name>
    <dbReference type="NCBI Taxonomy" id="685454"/>
    <lineage>
        <taxon>Bacteria</taxon>
        <taxon>Bacillati</taxon>
        <taxon>Actinomycetota</taxon>
        <taxon>Actinomycetes</taxon>
        <taxon>Micromonosporales</taxon>
        <taxon>Micromonosporaceae</taxon>
        <taxon>Dactylosporangium</taxon>
    </lineage>
</organism>
<dbReference type="InterPro" id="IPR029032">
    <property type="entry name" value="AhpD-like"/>
</dbReference>
<dbReference type="Gene3D" id="1.20.1290.10">
    <property type="entry name" value="AhpD-like"/>
    <property type="match status" value="1"/>
</dbReference>
<dbReference type="RefSeq" id="WP_203847316.1">
    <property type="nucleotide sequence ID" value="NZ_BAAAVW010000011.1"/>
</dbReference>
<dbReference type="SUPFAM" id="SSF69118">
    <property type="entry name" value="AhpD-like"/>
    <property type="match status" value="1"/>
</dbReference>
<accession>A0A919PIN4</accession>
<sequence length="200" mass="21118">MDTIGFLAAPEATPEAQRLLDEDLAELGFVMNVSRLWAYQPDTMQGLFELIGRANATDRLSLRQRGILVVACASAAGDSYCALSWGGKLAGVSDAETAAGVIAGTDDRLTAAERVMAGWARKVARTPNATTAEDVQQLRDAGFTDSQVFTMTVFVALRLAFATVNDALGARPDRALHDTTPPAVREAITFGRPVDGSSGG</sequence>
<dbReference type="PANTHER" id="PTHR35446">
    <property type="entry name" value="SI:CH211-175M2.5"/>
    <property type="match status" value="1"/>
</dbReference>
<name>A0A919PIN4_9ACTN</name>
<protein>
    <recommendedName>
        <fullName evidence="3">Carboxymuconolactone decarboxylase-like domain-containing protein</fullName>
    </recommendedName>
</protein>
<reference evidence="1" key="1">
    <citation type="submission" date="2021-01" db="EMBL/GenBank/DDBJ databases">
        <title>Whole genome shotgun sequence of Dactylosporangium siamense NBRC 106093.</title>
        <authorList>
            <person name="Komaki H."/>
            <person name="Tamura T."/>
        </authorList>
    </citation>
    <scope>NUCLEOTIDE SEQUENCE</scope>
    <source>
        <strain evidence="1">NBRC 106093</strain>
    </source>
</reference>
<evidence type="ECO:0000313" key="1">
    <source>
        <dbReference type="EMBL" id="GIG45511.1"/>
    </source>
</evidence>
<evidence type="ECO:0000313" key="2">
    <source>
        <dbReference type="Proteomes" id="UP000660611"/>
    </source>
</evidence>
<evidence type="ECO:0008006" key="3">
    <source>
        <dbReference type="Google" id="ProtNLM"/>
    </source>
</evidence>
<keyword evidence="2" id="KW-1185">Reference proteome</keyword>
<dbReference type="Proteomes" id="UP000660611">
    <property type="component" value="Unassembled WGS sequence"/>
</dbReference>
<gene>
    <name evidence="1" type="ORF">Dsi01nite_035520</name>
</gene>